<gene>
    <name evidence="8" type="ORF">Q3V37_07280</name>
</gene>
<feature type="transmembrane region" description="Helical" evidence="6">
    <location>
        <begin position="183"/>
        <end position="201"/>
    </location>
</feature>
<evidence type="ECO:0000259" key="7">
    <source>
        <dbReference type="PROSITE" id="PS51012"/>
    </source>
</evidence>
<dbReference type="PANTHER" id="PTHR43229">
    <property type="entry name" value="NODULATION PROTEIN J"/>
    <property type="match status" value="1"/>
</dbReference>
<feature type="transmembrane region" description="Helical" evidence="6">
    <location>
        <begin position="114"/>
        <end position="141"/>
    </location>
</feature>
<evidence type="ECO:0000256" key="2">
    <source>
        <dbReference type="ARBA" id="ARBA00022692"/>
    </source>
</evidence>
<evidence type="ECO:0000256" key="1">
    <source>
        <dbReference type="ARBA" id="ARBA00004141"/>
    </source>
</evidence>
<dbReference type="Pfam" id="PF01061">
    <property type="entry name" value="ABC2_membrane"/>
    <property type="match status" value="1"/>
</dbReference>
<evidence type="ECO:0000313" key="9">
    <source>
        <dbReference type="Proteomes" id="UP001235874"/>
    </source>
</evidence>
<dbReference type="GO" id="GO:0046677">
    <property type="term" value="P:response to antibiotic"/>
    <property type="evidence" value="ECO:0007669"/>
    <property type="project" value="UniProtKB-KW"/>
</dbReference>
<feature type="domain" description="ABC transmembrane type-2" evidence="7">
    <location>
        <begin position="31"/>
        <end position="264"/>
    </location>
</feature>
<dbReference type="Proteomes" id="UP001235874">
    <property type="component" value="Chromosome"/>
</dbReference>
<keyword evidence="2 6" id="KW-0812">Transmembrane</keyword>
<dbReference type="InterPro" id="IPR013525">
    <property type="entry name" value="ABC2_TM"/>
</dbReference>
<reference evidence="8 9" key="1">
    <citation type="submission" date="2023-07" db="EMBL/GenBank/DDBJ databases">
        <title>Micromonospora profundi TRM 95458 converts glycerol to a new osmotic compound.</title>
        <authorList>
            <person name="Lu D."/>
        </authorList>
    </citation>
    <scope>NUCLEOTIDE SEQUENCE [LARGE SCALE GENOMIC DNA]</scope>
    <source>
        <strain evidence="8 9">TRM95458</strain>
    </source>
</reference>
<keyword evidence="4 6" id="KW-0472">Membrane</keyword>
<comment type="subcellular location">
    <subcellularLocation>
        <location evidence="6">Cell membrane</location>
        <topology evidence="6">Multi-pass membrane protein</topology>
    </subcellularLocation>
    <subcellularLocation>
        <location evidence="1">Membrane</location>
        <topology evidence="1">Multi-pass membrane protein</topology>
    </subcellularLocation>
</comment>
<dbReference type="AlphaFoldDB" id="A0AAJ6HXU6"/>
<dbReference type="KEGG" id="mprn:Q3V37_07280"/>
<dbReference type="InterPro" id="IPR047817">
    <property type="entry name" value="ABC2_TM_bact-type"/>
</dbReference>
<evidence type="ECO:0000256" key="4">
    <source>
        <dbReference type="ARBA" id="ARBA00023136"/>
    </source>
</evidence>
<protein>
    <recommendedName>
        <fullName evidence="6">Transport permease protein</fullName>
    </recommendedName>
</protein>
<keyword evidence="9" id="KW-1185">Reference proteome</keyword>
<feature type="transmembrane region" description="Helical" evidence="6">
    <location>
        <begin position="71"/>
        <end position="93"/>
    </location>
</feature>
<dbReference type="EMBL" id="CP130472">
    <property type="protein sequence ID" value="WLS47043.1"/>
    <property type="molecule type" value="Genomic_DNA"/>
</dbReference>
<organism evidence="8 9">
    <name type="scientific">Micromonospora profundi</name>
    <dbReference type="NCBI Taxonomy" id="1420889"/>
    <lineage>
        <taxon>Bacteria</taxon>
        <taxon>Bacillati</taxon>
        <taxon>Actinomycetota</taxon>
        <taxon>Actinomycetes</taxon>
        <taxon>Micromonosporales</taxon>
        <taxon>Micromonosporaceae</taxon>
        <taxon>Micromonospora</taxon>
    </lineage>
</organism>
<evidence type="ECO:0000313" key="8">
    <source>
        <dbReference type="EMBL" id="WLS47043.1"/>
    </source>
</evidence>
<dbReference type="InterPro" id="IPR000412">
    <property type="entry name" value="ABC_2_transport"/>
</dbReference>
<evidence type="ECO:0000256" key="3">
    <source>
        <dbReference type="ARBA" id="ARBA00022989"/>
    </source>
</evidence>
<dbReference type="GO" id="GO:0043190">
    <property type="term" value="C:ATP-binding cassette (ABC) transporter complex"/>
    <property type="evidence" value="ECO:0007669"/>
    <property type="project" value="InterPro"/>
</dbReference>
<keyword evidence="6" id="KW-1003">Cell membrane</keyword>
<dbReference type="PROSITE" id="PS51012">
    <property type="entry name" value="ABC_TM2"/>
    <property type="match status" value="1"/>
</dbReference>
<accession>A0AAJ6HXU6</accession>
<evidence type="ECO:0000256" key="5">
    <source>
        <dbReference type="ARBA" id="ARBA00023251"/>
    </source>
</evidence>
<proteinExistence type="inferred from homology"/>
<dbReference type="RefSeq" id="WP_306273159.1">
    <property type="nucleotide sequence ID" value="NZ_CP130472.1"/>
</dbReference>
<dbReference type="InterPro" id="IPR051784">
    <property type="entry name" value="Nod_factor_ABC_transporter"/>
</dbReference>
<feature type="transmembrane region" description="Helical" evidence="6">
    <location>
        <begin position="235"/>
        <end position="258"/>
    </location>
</feature>
<dbReference type="PANTHER" id="PTHR43229:SF3">
    <property type="entry name" value="ABC-TYPE MULTIDRUG TRANSPORT SYSTEM, PERMEASE COMPONENT"/>
    <property type="match status" value="1"/>
</dbReference>
<evidence type="ECO:0000256" key="6">
    <source>
        <dbReference type="RuleBase" id="RU361157"/>
    </source>
</evidence>
<comment type="similarity">
    <text evidence="6">Belongs to the ABC-2 integral membrane protein family.</text>
</comment>
<feature type="transmembrane region" description="Helical" evidence="6">
    <location>
        <begin position="147"/>
        <end position="171"/>
    </location>
</feature>
<sequence>MSLLDVSLVPTRRTALPIAVAATRRSTRVVLRSPALLVAPIAQSLFFLLIYSGQLSTVGSGYLAGGSFISFLLPLILLTGVATAAGTAGTLVLRDVSSGYLDRLRLAHGTATPFLMGAVIAALVAVIIGMFTTIVGAVLIGYRPQSWAGAAAMIVLMLVLGLGIALLSVAVAIRSGSATSTNLVTLAVFGLSFFTGVFAPVDELAGWMRVIATVNPLTHVVDTARQLESGATLSAAPIALAALSALVVAGVAACVLAVNHARRNR</sequence>
<name>A0AAJ6HXU6_9ACTN</name>
<dbReference type="GO" id="GO:0140359">
    <property type="term" value="F:ABC-type transporter activity"/>
    <property type="evidence" value="ECO:0007669"/>
    <property type="project" value="InterPro"/>
</dbReference>
<feature type="transmembrane region" description="Helical" evidence="6">
    <location>
        <begin position="34"/>
        <end position="51"/>
    </location>
</feature>
<keyword evidence="6" id="KW-0813">Transport</keyword>
<keyword evidence="3 6" id="KW-1133">Transmembrane helix</keyword>
<dbReference type="PIRSF" id="PIRSF006648">
    <property type="entry name" value="DrrB"/>
    <property type="match status" value="1"/>
</dbReference>
<keyword evidence="5" id="KW-0046">Antibiotic resistance</keyword>